<dbReference type="PANTHER" id="PTHR37625">
    <property type="entry name" value="OUTER MEMBRANE LIPOPROTEIN-RELATED"/>
    <property type="match status" value="1"/>
</dbReference>
<sequence>MFYKKILVFMFILFILNACSSTVSIKINNMQNSNLNNRSDDVPLTVIVYQLKDVKKFEESNDLELATREDGVLGKDKIDSIKLQIAPEDSVVAVKVDDEEVPYIGVFALFANNANKVTKTWAKTDDASGFGSSKTLKFEITQKGVKKIK</sequence>
<gene>
    <name evidence="2" type="primary">tssJ</name>
    <name evidence="2" type="ORF">CQA76_07680</name>
</gene>
<evidence type="ECO:0000256" key="1">
    <source>
        <dbReference type="SAM" id="SignalP"/>
    </source>
</evidence>
<comment type="caution">
    <text evidence="2">The sequence shown here is derived from an EMBL/GenBank/DDBJ whole genome shotgun (WGS) entry which is preliminary data.</text>
</comment>
<proteinExistence type="predicted"/>
<dbReference type="Gene3D" id="2.60.40.4150">
    <property type="entry name" value="Type VI secretion system, lipoprotein SciN"/>
    <property type="match status" value="1"/>
</dbReference>
<accession>A0A4U7BK75</accession>
<dbReference type="AlphaFoldDB" id="A0A4U7BK75"/>
<organism evidence="2 3">
    <name type="scientific">Campylobacter aviculae</name>
    <dbReference type="NCBI Taxonomy" id="2510190"/>
    <lineage>
        <taxon>Bacteria</taxon>
        <taxon>Pseudomonadati</taxon>
        <taxon>Campylobacterota</taxon>
        <taxon>Epsilonproteobacteria</taxon>
        <taxon>Campylobacterales</taxon>
        <taxon>Campylobacteraceae</taxon>
        <taxon>Campylobacter</taxon>
    </lineage>
</organism>
<protein>
    <submittedName>
        <fullName evidence="2">Type VI secretion system lipoprotein TssJ</fullName>
    </submittedName>
</protein>
<dbReference type="InterPro" id="IPR017734">
    <property type="entry name" value="T6SS_SciN"/>
</dbReference>
<name>A0A4U7BK75_9BACT</name>
<evidence type="ECO:0000313" key="3">
    <source>
        <dbReference type="Proteomes" id="UP000310353"/>
    </source>
</evidence>
<keyword evidence="2" id="KW-0449">Lipoprotein</keyword>
<dbReference type="EMBL" id="NXMA01000015">
    <property type="protein sequence ID" value="TKX30615.1"/>
    <property type="molecule type" value="Genomic_DNA"/>
</dbReference>
<dbReference type="InterPro" id="IPR038706">
    <property type="entry name" value="Type_VI_SciN-like_sf"/>
</dbReference>
<evidence type="ECO:0000313" key="2">
    <source>
        <dbReference type="EMBL" id="TKX30615.1"/>
    </source>
</evidence>
<keyword evidence="1" id="KW-0732">Signal</keyword>
<dbReference type="Pfam" id="PF12790">
    <property type="entry name" value="T6SS-SciN"/>
    <property type="match status" value="1"/>
</dbReference>
<keyword evidence="3" id="KW-1185">Reference proteome</keyword>
<dbReference type="Proteomes" id="UP000310353">
    <property type="component" value="Unassembled WGS sequence"/>
</dbReference>
<feature type="signal peptide" evidence="1">
    <location>
        <begin position="1"/>
        <end position="20"/>
    </location>
</feature>
<reference evidence="2 3" key="1">
    <citation type="submission" date="2018-05" db="EMBL/GenBank/DDBJ databases">
        <title>Novel Campyloabacter and Helicobacter Species and Strains.</title>
        <authorList>
            <person name="Mannion A.J."/>
            <person name="Shen Z."/>
            <person name="Fox J.G."/>
        </authorList>
    </citation>
    <scope>NUCLEOTIDE SEQUENCE [LARGE SCALE GENOMIC DNA]</scope>
    <source>
        <strain evidence="3">MIT17-670</strain>
    </source>
</reference>
<feature type="chain" id="PRO_5021006667" evidence="1">
    <location>
        <begin position="21"/>
        <end position="149"/>
    </location>
</feature>
<dbReference type="PANTHER" id="PTHR37625:SF4">
    <property type="entry name" value="OUTER MEMBRANE LIPOPROTEIN"/>
    <property type="match status" value="1"/>
</dbReference>
<dbReference type="OrthoDB" id="5360261at2"/>
<dbReference type="RefSeq" id="WP_137622815.1">
    <property type="nucleotide sequence ID" value="NZ_NXMA01000015.1"/>
</dbReference>
<dbReference type="NCBIfam" id="TIGR03352">
    <property type="entry name" value="VI_chp_3"/>
    <property type="match status" value="1"/>
</dbReference>